<evidence type="ECO:0000256" key="1">
    <source>
        <dbReference type="SAM" id="MobiDB-lite"/>
    </source>
</evidence>
<name>A0ABP6RH44_9MICC</name>
<dbReference type="PROSITE" id="PS00624">
    <property type="entry name" value="GMC_OXRED_2"/>
    <property type="match status" value="1"/>
</dbReference>
<dbReference type="InterPro" id="IPR008928">
    <property type="entry name" value="6-hairpin_glycosidase_sf"/>
</dbReference>
<dbReference type="InterPro" id="IPR007867">
    <property type="entry name" value="GMC_OxRtase_C"/>
</dbReference>
<dbReference type="InterPro" id="IPR036249">
    <property type="entry name" value="Thioredoxin-like_sf"/>
</dbReference>
<proteinExistence type="predicted"/>
<feature type="region of interest" description="Disordered" evidence="1">
    <location>
        <begin position="695"/>
        <end position="718"/>
    </location>
</feature>
<dbReference type="Gene3D" id="3.30.560.10">
    <property type="entry name" value="Glucose Oxidase, domain 3"/>
    <property type="match status" value="1"/>
</dbReference>
<dbReference type="Gene3D" id="3.50.50.60">
    <property type="entry name" value="FAD/NAD(P)-binding domain"/>
    <property type="match status" value="1"/>
</dbReference>
<dbReference type="SUPFAM" id="SSF51905">
    <property type="entry name" value="FAD/NAD(P)-binding domain"/>
    <property type="match status" value="1"/>
</dbReference>
<dbReference type="Pfam" id="PF00732">
    <property type="entry name" value="GMC_oxred_N"/>
    <property type="match status" value="1"/>
</dbReference>
<dbReference type="InterPro" id="IPR000172">
    <property type="entry name" value="GMC_OxRdtase_N"/>
</dbReference>
<dbReference type="SUPFAM" id="SSF54373">
    <property type="entry name" value="FAD-linked reductases, C-terminal domain"/>
    <property type="match status" value="1"/>
</dbReference>
<dbReference type="SUPFAM" id="SSF52833">
    <property type="entry name" value="Thioredoxin-like"/>
    <property type="match status" value="1"/>
</dbReference>
<dbReference type="InterPro" id="IPR024705">
    <property type="entry name" value="Ssp411"/>
</dbReference>
<feature type="domain" description="Glucose-methanol-choline oxidoreductase N-terminal" evidence="2">
    <location>
        <begin position="232"/>
        <end position="246"/>
    </location>
</feature>
<dbReference type="Gene3D" id="3.40.30.10">
    <property type="entry name" value="Glutaredoxin"/>
    <property type="match status" value="1"/>
</dbReference>
<reference evidence="4" key="1">
    <citation type="journal article" date="2019" name="Int. J. Syst. Evol. Microbiol.">
        <title>The Global Catalogue of Microorganisms (GCM) 10K type strain sequencing project: providing services to taxonomists for standard genome sequencing and annotation.</title>
        <authorList>
            <consortium name="The Broad Institute Genomics Platform"/>
            <consortium name="The Broad Institute Genome Sequencing Center for Infectious Disease"/>
            <person name="Wu L."/>
            <person name="Ma J."/>
        </authorList>
    </citation>
    <scope>NUCLEOTIDE SEQUENCE [LARGE SCALE GENOMIC DNA]</scope>
    <source>
        <strain evidence="4">JCM 11483</strain>
    </source>
</reference>
<dbReference type="InterPro" id="IPR004879">
    <property type="entry name" value="Ssp411-like_TRX"/>
</dbReference>
<comment type="caution">
    <text evidence="3">The sequence shown here is derived from an EMBL/GenBank/DDBJ whole genome shotgun (WGS) entry which is preliminary data.</text>
</comment>
<accession>A0ABP6RH44</accession>
<evidence type="ECO:0000259" key="2">
    <source>
        <dbReference type="PROSITE" id="PS00624"/>
    </source>
</evidence>
<organism evidence="3 4">
    <name type="scientific">Nesterenkonia halobia</name>
    <dbReference type="NCBI Taxonomy" id="37922"/>
    <lineage>
        <taxon>Bacteria</taxon>
        <taxon>Bacillati</taxon>
        <taxon>Actinomycetota</taxon>
        <taxon>Actinomycetes</taxon>
        <taxon>Micrococcales</taxon>
        <taxon>Micrococcaceae</taxon>
        <taxon>Nesterenkonia</taxon>
    </lineage>
</organism>
<dbReference type="Pfam" id="PF03190">
    <property type="entry name" value="Thioredox_DsbH"/>
    <property type="match status" value="1"/>
</dbReference>
<dbReference type="EMBL" id="BAAAYG010000005">
    <property type="protein sequence ID" value="GAA3284845.1"/>
    <property type="molecule type" value="Genomic_DNA"/>
</dbReference>
<dbReference type="Pfam" id="PF05199">
    <property type="entry name" value="GMC_oxred_C"/>
    <property type="match status" value="1"/>
</dbReference>
<gene>
    <name evidence="3" type="ORF">GCM10020260_16230</name>
</gene>
<dbReference type="InterPro" id="IPR036188">
    <property type="entry name" value="FAD/NAD-bd_sf"/>
</dbReference>
<protein>
    <recommendedName>
        <fullName evidence="2">Glucose-methanol-choline oxidoreductase N-terminal domain-containing protein</fullName>
    </recommendedName>
</protein>
<dbReference type="Proteomes" id="UP001501736">
    <property type="component" value="Unassembled WGS sequence"/>
</dbReference>
<evidence type="ECO:0000313" key="4">
    <source>
        <dbReference type="Proteomes" id="UP001501736"/>
    </source>
</evidence>
<keyword evidence="4" id="KW-1185">Reference proteome</keyword>
<dbReference type="PANTHER" id="PTHR42899:SF1">
    <property type="entry name" value="SPERMATOGENESIS-ASSOCIATED PROTEIN 20"/>
    <property type="match status" value="1"/>
</dbReference>
<dbReference type="CDD" id="cd02955">
    <property type="entry name" value="SSP411"/>
    <property type="match status" value="1"/>
</dbReference>
<evidence type="ECO:0000313" key="3">
    <source>
        <dbReference type="EMBL" id="GAA3284845.1"/>
    </source>
</evidence>
<sequence>MVARRLVDAGVAVTLLEAGGEDHNPAIHDLSRMGELWHGPEDWDYCTVGMEGTAGQPMHLPRGKVLGGSHALNATIWVRGAPSDFDGWAVDCGPDWCWEQVLPIYRALEDSSSGADELRGAGGPLIVDGGYPLEPIHRSIVEAAVESGVPYNSDYNGETLDGVSQQQVTIRDGERVNTWKAYLQPVRDRLRILTEAHVHSVIVEDGAAVGVRLGTNGEERELRADQVILCAGALDSPQILLRSGLGPAGELREAGVDVVRDMPGVGKNLHDHLLAPVIGVSTSREVDPPKPGVSVTQTHLFARSRPDLTVPDTQPIFFAVPMYSPGMEETEGTAFTLHSGLVAPRSRGEITLSGPGLEDPARIDLAALSDPADVEALLFSLRQCRDILAQPALAEGWGATEVHPGPEVTEEDELIDYIRRCAVTYHHQVGTCRMGVDDGAVVDPRLRVRGLDGLRVVDASIMPTITTGNTNAPTIMIGEQGARFIREDLGLGRAAERSGPADRRADVAPAGCAADRIRGPVDGGASVDETGGMGHRLAESSSRYLRQHAENPVDWHPWGEEAFAEARRRDVPVFVSIGYSACHWCHVMAAESFSDEQTAATLNAGFVAIKVDREEHPDVDDAYMAATQALTGQGGWPMSVFTDPAGRVFHAGTYFPPRRRGQIPSFAEVLDAVQAAWTRRRDEVEASAAQIAAALGDQRRRQAQLATAPTEELGAPHPGHDGVPGPDILAQADDAVAGAIQALLAEEDTVHGGFSPAPKFPPSPLLGLLLEEAARDPESPAGPPAIRVMEAMGRSALHDQIEGGFARYATDRAWALPHFEKMLADNAQLLGHYARLSVHPAASRATRAEAERVGRGVVDWLHRRMLLESGLLASSLDADTVDSSGRHQEGGTYLMSDRDLRAAARAAGLGEDDAERLIALNRGVPADEAGAAAHVAEDTPRTVHFDAPLTGEDRRVWEGVLPVLRRRRAARAQPARDEKAVAAWNAMAVRSLAEAAVCWADDGLLERAGRLGERLWDVHVDDAAADGGDAGPVVRRVSHAGRADAAPGTLTDHAQVISACFTLASVGAGAGAGAGSEAEDAQRWLDRGRRLLATLRTRFVVEDEEDRPALVESADGGAMLTAALQGPALATPFDGPEPGGVAAAADALQLAEALVATADGDGLPDADALRAVDILHHAPPAAPRAPMVVGASLQVLRRVAVGSPAFRVLSATEEDLAAVRRAAVLHGLAVEPPAAEAVGPGRPLRLSVCLNAVEAMVCLPPETSIAAALTRLGERPVA</sequence>
<dbReference type="PANTHER" id="PTHR42899">
    <property type="entry name" value="SPERMATOGENESIS-ASSOCIATED PROTEIN 20"/>
    <property type="match status" value="1"/>
</dbReference>
<dbReference type="SUPFAM" id="SSF48208">
    <property type="entry name" value="Six-hairpin glycosidases"/>
    <property type="match status" value="1"/>
</dbReference>